<keyword evidence="2" id="KW-1185">Reference proteome</keyword>
<gene>
    <name evidence="1" type="ORF">Vafri_6943</name>
</gene>
<evidence type="ECO:0000313" key="1">
    <source>
        <dbReference type="EMBL" id="GIL50810.1"/>
    </source>
</evidence>
<reference evidence="1" key="1">
    <citation type="journal article" date="2021" name="Proc. Natl. Acad. Sci. U.S.A.">
        <title>Three genomes in the algal genus Volvox reveal the fate of a haploid sex-determining region after a transition to homothallism.</title>
        <authorList>
            <person name="Yamamoto K."/>
            <person name="Hamaji T."/>
            <person name="Kawai-Toyooka H."/>
            <person name="Matsuzaki R."/>
            <person name="Takahashi F."/>
            <person name="Nishimura Y."/>
            <person name="Kawachi M."/>
            <person name="Noguchi H."/>
            <person name="Minakuchi Y."/>
            <person name="Umen J.G."/>
            <person name="Toyoda A."/>
            <person name="Nozaki H."/>
        </authorList>
    </citation>
    <scope>NUCLEOTIDE SEQUENCE</scope>
    <source>
        <strain evidence="1">NIES-3780</strain>
    </source>
</reference>
<dbReference type="EMBL" id="BNCO01000009">
    <property type="protein sequence ID" value="GIL50810.1"/>
    <property type="molecule type" value="Genomic_DNA"/>
</dbReference>
<dbReference type="Proteomes" id="UP000747399">
    <property type="component" value="Unassembled WGS sequence"/>
</dbReference>
<sequence>MELEWRAWPLGLLGKFSLPLRRRLGSGRLEEVDGRLTLRSLSEPELAWLKRRARNAIGDLAAPGELEAAGGMGSVLGGRGVTTCMLLRSIELRPQPPLPSALKAPSAGGGADCRSGEFFPELRGLFISALYGERDIRQALTGLRLA</sequence>
<proteinExistence type="predicted"/>
<evidence type="ECO:0000313" key="2">
    <source>
        <dbReference type="Proteomes" id="UP000747399"/>
    </source>
</evidence>
<name>A0A8J4EXJ2_9CHLO</name>
<protein>
    <submittedName>
        <fullName evidence="1">Uncharacterized protein</fullName>
    </submittedName>
</protein>
<accession>A0A8J4EXJ2</accession>
<comment type="caution">
    <text evidence="1">The sequence shown here is derived from an EMBL/GenBank/DDBJ whole genome shotgun (WGS) entry which is preliminary data.</text>
</comment>
<organism evidence="1 2">
    <name type="scientific">Volvox africanus</name>
    <dbReference type="NCBI Taxonomy" id="51714"/>
    <lineage>
        <taxon>Eukaryota</taxon>
        <taxon>Viridiplantae</taxon>
        <taxon>Chlorophyta</taxon>
        <taxon>core chlorophytes</taxon>
        <taxon>Chlorophyceae</taxon>
        <taxon>CS clade</taxon>
        <taxon>Chlamydomonadales</taxon>
        <taxon>Volvocaceae</taxon>
        <taxon>Volvox</taxon>
    </lineage>
</organism>
<dbReference type="AlphaFoldDB" id="A0A8J4EXJ2"/>